<evidence type="ECO:0000313" key="1">
    <source>
        <dbReference type="EMBL" id="KIJ57718.1"/>
    </source>
</evidence>
<evidence type="ECO:0000313" key="2">
    <source>
        <dbReference type="Proteomes" id="UP000053820"/>
    </source>
</evidence>
<dbReference type="AlphaFoldDB" id="A0A0C9VWV4"/>
<name>A0A0C9VWV4_9AGAM</name>
<sequence>MIEEELQLPAILWEFLVIHVHLYNSTAEQDRRDEHPELSQSNRYIIAHVLRRWRINKVRGF</sequence>
<reference evidence="1 2" key="1">
    <citation type="submission" date="2014-04" db="EMBL/GenBank/DDBJ databases">
        <title>Evolutionary Origins and Diversification of the Mycorrhizal Mutualists.</title>
        <authorList>
            <consortium name="DOE Joint Genome Institute"/>
            <consortium name="Mycorrhizal Genomics Consortium"/>
            <person name="Kohler A."/>
            <person name="Kuo A."/>
            <person name="Nagy L.G."/>
            <person name="Floudas D."/>
            <person name="Copeland A."/>
            <person name="Barry K.W."/>
            <person name="Cichocki N."/>
            <person name="Veneault-Fourrey C."/>
            <person name="LaButti K."/>
            <person name="Lindquist E.A."/>
            <person name="Lipzen A."/>
            <person name="Lundell T."/>
            <person name="Morin E."/>
            <person name="Murat C."/>
            <person name="Riley R."/>
            <person name="Ohm R."/>
            <person name="Sun H."/>
            <person name="Tunlid A."/>
            <person name="Henrissat B."/>
            <person name="Grigoriev I.V."/>
            <person name="Hibbett D.S."/>
            <person name="Martin F."/>
        </authorList>
    </citation>
    <scope>NUCLEOTIDE SEQUENCE [LARGE SCALE GENOMIC DNA]</scope>
    <source>
        <strain evidence="1 2">MD-312</strain>
    </source>
</reference>
<keyword evidence="2" id="KW-1185">Reference proteome</keyword>
<protein>
    <submittedName>
        <fullName evidence="1">Uncharacterized protein</fullName>
    </submittedName>
</protein>
<gene>
    <name evidence="1" type="ORF">HYDPIDRAFT_120407</name>
</gene>
<dbReference type="Proteomes" id="UP000053820">
    <property type="component" value="Unassembled WGS sequence"/>
</dbReference>
<accession>A0A0C9VWV4</accession>
<dbReference type="EMBL" id="KN840158">
    <property type="protein sequence ID" value="KIJ57718.1"/>
    <property type="molecule type" value="Genomic_DNA"/>
</dbReference>
<proteinExistence type="predicted"/>
<organism evidence="1 2">
    <name type="scientific">Hydnomerulius pinastri MD-312</name>
    <dbReference type="NCBI Taxonomy" id="994086"/>
    <lineage>
        <taxon>Eukaryota</taxon>
        <taxon>Fungi</taxon>
        <taxon>Dikarya</taxon>
        <taxon>Basidiomycota</taxon>
        <taxon>Agaricomycotina</taxon>
        <taxon>Agaricomycetes</taxon>
        <taxon>Agaricomycetidae</taxon>
        <taxon>Boletales</taxon>
        <taxon>Boletales incertae sedis</taxon>
        <taxon>Leucogyrophana</taxon>
    </lineage>
</organism>
<dbReference type="HOGENOM" id="CLU_2922888_0_0_1"/>